<gene>
    <name evidence="1" type="ORF">JFY71_02690</name>
</gene>
<reference evidence="1 2" key="1">
    <citation type="journal article" date="2022" name="Int. J. Syst. Evol. Microbiol.">
        <title>Miniphocaeibacter halophilus sp. nov., an ammonium-tolerant acetate-producing bacterium isolated from a biogas system.</title>
        <authorList>
            <person name="Schnurer A."/>
            <person name="Singh A."/>
            <person name="Bi S."/>
            <person name="Qiao W."/>
            <person name="Westerholm M."/>
        </authorList>
    </citation>
    <scope>NUCLEOTIDE SEQUENCE [LARGE SCALE GENOMIC DNA]</scope>
    <source>
        <strain evidence="1 2">AMB_01</strain>
    </source>
</reference>
<name>A0AC61MYK6_9FIRM</name>
<proteinExistence type="predicted"/>
<organism evidence="1 2">
    <name type="scientific">Miniphocaeibacter halophilus</name>
    <dbReference type="NCBI Taxonomy" id="2931922"/>
    <lineage>
        <taxon>Bacteria</taxon>
        <taxon>Bacillati</taxon>
        <taxon>Bacillota</taxon>
        <taxon>Tissierellia</taxon>
        <taxon>Tissierellales</taxon>
        <taxon>Peptoniphilaceae</taxon>
        <taxon>Miniphocaeibacter</taxon>
    </lineage>
</organism>
<dbReference type="Proteomes" id="UP000595814">
    <property type="component" value="Chromosome"/>
</dbReference>
<protein>
    <submittedName>
        <fullName evidence="1">Glutathione S-transferase domain-containing protein</fullName>
    </submittedName>
</protein>
<sequence>MTKLELFYKDVCPYCQKVFRFIDKYNLRDKITFTNISSNPADKDRLIEVGGSVQVPCLFIDDKPMYESSDIIEYLKNNLVK</sequence>
<keyword evidence="2" id="KW-1185">Reference proteome</keyword>
<dbReference type="EMBL" id="CP066744">
    <property type="protein sequence ID" value="QQK08461.1"/>
    <property type="molecule type" value="Genomic_DNA"/>
</dbReference>
<evidence type="ECO:0000313" key="2">
    <source>
        <dbReference type="Proteomes" id="UP000595814"/>
    </source>
</evidence>
<accession>A0AC61MYK6</accession>
<evidence type="ECO:0000313" key="1">
    <source>
        <dbReference type="EMBL" id="QQK08461.1"/>
    </source>
</evidence>